<evidence type="ECO:0000313" key="2">
    <source>
        <dbReference type="EMBL" id="KAF2787499.1"/>
    </source>
</evidence>
<dbReference type="OrthoDB" id="3794676at2759"/>
<keyword evidence="3" id="KW-1185">Reference proteome</keyword>
<gene>
    <name evidence="2" type="ORF">K505DRAFT_329638</name>
</gene>
<dbReference type="Proteomes" id="UP000799757">
    <property type="component" value="Unassembled WGS sequence"/>
</dbReference>
<feature type="compositionally biased region" description="Low complexity" evidence="1">
    <location>
        <begin position="1"/>
        <end position="27"/>
    </location>
</feature>
<dbReference type="EMBL" id="MU002311">
    <property type="protein sequence ID" value="KAF2787499.1"/>
    <property type="molecule type" value="Genomic_DNA"/>
</dbReference>
<reference evidence="2" key="1">
    <citation type="journal article" date="2020" name="Stud. Mycol.">
        <title>101 Dothideomycetes genomes: a test case for predicting lifestyles and emergence of pathogens.</title>
        <authorList>
            <person name="Haridas S."/>
            <person name="Albert R."/>
            <person name="Binder M."/>
            <person name="Bloem J."/>
            <person name="Labutti K."/>
            <person name="Salamov A."/>
            <person name="Andreopoulos B."/>
            <person name="Baker S."/>
            <person name="Barry K."/>
            <person name="Bills G."/>
            <person name="Bluhm B."/>
            <person name="Cannon C."/>
            <person name="Castanera R."/>
            <person name="Culley D."/>
            <person name="Daum C."/>
            <person name="Ezra D."/>
            <person name="Gonzalez J."/>
            <person name="Henrissat B."/>
            <person name="Kuo A."/>
            <person name="Liang C."/>
            <person name="Lipzen A."/>
            <person name="Lutzoni F."/>
            <person name="Magnuson J."/>
            <person name="Mondo S."/>
            <person name="Nolan M."/>
            <person name="Ohm R."/>
            <person name="Pangilinan J."/>
            <person name="Park H.-J."/>
            <person name="Ramirez L."/>
            <person name="Alfaro M."/>
            <person name="Sun H."/>
            <person name="Tritt A."/>
            <person name="Yoshinaga Y."/>
            <person name="Zwiers L.-H."/>
            <person name="Turgeon B."/>
            <person name="Goodwin S."/>
            <person name="Spatafora J."/>
            <person name="Crous P."/>
            <person name="Grigoriev I."/>
        </authorList>
    </citation>
    <scope>NUCLEOTIDE SEQUENCE</scope>
    <source>
        <strain evidence="2">CBS 109.77</strain>
    </source>
</reference>
<organism evidence="2 3">
    <name type="scientific">Melanomma pulvis-pyrius CBS 109.77</name>
    <dbReference type="NCBI Taxonomy" id="1314802"/>
    <lineage>
        <taxon>Eukaryota</taxon>
        <taxon>Fungi</taxon>
        <taxon>Dikarya</taxon>
        <taxon>Ascomycota</taxon>
        <taxon>Pezizomycotina</taxon>
        <taxon>Dothideomycetes</taxon>
        <taxon>Pleosporomycetidae</taxon>
        <taxon>Pleosporales</taxon>
        <taxon>Melanommataceae</taxon>
        <taxon>Melanomma</taxon>
    </lineage>
</organism>
<dbReference type="AlphaFoldDB" id="A0A6A6WTU0"/>
<sequence>MSSSPKPSSIHSTVSTTTRSSTSTTSTRNAPLLATSTWKKAVKKPFQGWSKELLWAREGIDDDYNFASQPWGERRRK</sequence>
<evidence type="ECO:0000256" key="1">
    <source>
        <dbReference type="SAM" id="MobiDB-lite"/>
    </source>
</evidence>
<feature type="region of interest" description="Disordered" evidence="1">
    <location>
        <begin position="1"/>
        <end position="31"/>
    </location>
</feature>
<name>A0A6A6WTU0_9PLEO</name>
<proteinExistence type="predicted"/>
<accession>A0A6A6WTU0</accession>
<protein>
    <submittedName>
        <fullName evidence="2">Uncharacterized protein</fullName>
    </submittedName>
</protein>
<evidence type="ECO:0000313" key="3">
    <source>
        <dbReference type="Proteomes" id="UP000799757"/>
    </source>
</evidence>